<dbReference type="OrthoDB" id="2875093at2"/>
<protein>
    <submittedName>
        <fullName evidence="2">Uncharacterized protein</fullName>
    </submittedName>
</protein>
<dbReference type="Proteomes" id="UP000322524">
    <property type="component" value="Unassembled WGS sequence"/>
</dbReference>
<sequence>MYKTISWIVGCARRQFGVSLKRLAVLCCLTIVLTGCNMFAQTEPDPEFTISSTSVGMGGNEYETVQYVRYSMIFTYNDSLKVVKDTVEPLLAGWLEERMLDHEIEMAEEIGDGQFKLEGKVTFDPEELTKVELANLEKQEETIQGVLFETTSGDSYQAVIIDSETKLKKIGE</sequence>
<gene>
    <name evidence="2" type="ORF">FZC76_15075</name>
</gene>
<feature type="chain" id="PRO_5023006309" evidence="1">
    <location>
        <begin position="41"/>
        <end position="172"/>
    </location>
</feature>
<keyword evidence="1" id="KW-0732">Signal</keyword>
<proteinExistence type="predicted"/>
<accession>A0A5D4T191</accession>
<feature type="signal peptide" evidence="1">
    <location>
        <begin position="1"/>
        <end position="40"/>
    </location>
</feature>
<dbReference type="RefSeq" id="WP_148988984.1">
    <property type="nucleotide sequence ID" value="NZ_VTEV01000005.1"/>
</dbReference>
<dbReference type="AlphaFoldDB" id="A0A5D4T191"/>
<dbReference type="EMBL" id="VTEV01000005">
    <property type="protein sequence ID" value="TYS67876.1"/>
    <property type="molecule type" value="Genomic_DNA"/>
</dbReference>
<evidence type="ECO:0000256" key="1">
    <source>
        <dbReference type="SAM" id="SignalP"/>
    </source>
</evidence>
<name>A0A5D4T191_9BACI</name>
<comment type="caution">
    <text evidence="2">The sequence shown here is derived from an EMBL/GenBank/DDBJ whole genome shotgun (WGS) entry which is preliminary data.</text>
</comment>
<evidence type="ECO:0000313" key="3">
    <source>
        <dbReference type="Proteomes" id="UP000322524"/>
    </source>
</evidence>
<evidence type="ECO:0000313" key="2">
    <source>
        <dbReference type="EMBL" id="TYS67876.1"/>
    </source>
</evidence>
<reference evidence="2 3" key="1">
    <citation type="submission" date="2019-08" db="EMBL/GenBank/DDBJ databases">
        <title>Bacillus genomes from the desert of Cuatro Cienegas, Coahuila.</title>
        <authorList>
            <person name="Olmedo-Alvarez G."/>
        </authorList>
    </citation>
    <scope>NUCLEOTIDE SEQUENCE [LARGE SCALE GENOMIC DNA]</scope>
    <source>
        <strain evidence="2 3">CH28_1T</strain>
    </source>
</reference>
<organism evidence="2 3">
    <name type="scientific">Sutcliffiella horikoshii</name>
    <dbReference type="NCBI Taxonomy" id="79883"/>
    <lineage>
        <taxon>Bacteria</taxon>
        <taxon>Bacillati</taxon>
        <taxon>Bacillota</taxon>
        <taxon>Bacilli</taxon>
        <taxon>Bacillales</taxon>
        <taxon>Bacillaceae</taxon>
        <taxon>Sutcliffiella</taxon>
    </lineage>
</organism>